<protein>
    <submittedName>
        <fullName evidence="1">Uncharacterized protein</fullName>
    </submittedName>
</protein>
<feature type="non-terminal residue" evidence="1">
    <location>
        <position position="1"/>
    </location>
</feature>
<dbReference type="Proteomes" id="UP000734511">
    <property type="component" value="Unassembled WGS sequence"/>
</dbReference>
<name>A0ABX1A3U7_9ACTN</name>
<gene>
    <name evidence="1" type="ORF">HCN08_34415</name>
</gene>
<accession>A0ABX1A3U7</accession>
<comment type="caution">
    <text evidence="1">The sequence shown here is derived from an EMBL/GenBank/DDBJ whole genome shotgun (WGS) entry which is preliminary data.</text>
</comment>
<evidence type="ECO:0000313" key="1">
    <source>
        <dbReference type="EMBL" id="NJP48451.1"/>
    </source>
</evidence>
<organism evidence="1 2">
    <name type="scientific">Actinacidiphila epipremni</name>
    <dbReference type="NCBI Taxonomy" id="2053013"/>
    <lineage>
        <taxon>Bacteria</taxon>
        <taxon>Bacillati</taxon>
        <taxon>Actinomycetota</taxon>
        <taxon>Actinomycetes</taxon>
        <taxon>Kitasatosporales</taxon>
        <taxon>Streptomycetaceae</taxon>
        <taxon>Actinacidiphila</taxon>
    </lineage>
</organism>
<proteinExistence type="predicted"/>
<reference evidence="1 2" key="1">
    <citation type="submission" date="2020-03" db="EMBL/GenBank/DDBJ databases">
        <title>WGS of actinomycetes isolated from Thailand.</title>
        <authorList>
            <person name="Thawai C."/>
        </authorList>
    </citation>
    <scope>NUCLEOTIDE SEQUENCE [LARGE SCALE GENOMIC DNA]</scope>
    <source>
        <strain evidence="1 2">PRB2-1</strain>
    </source>
</reference>
<evidence type="ECO:0000313" key="2">
    <source>
        <dbReference type="Proteomes" id="UP000734511"/>
    </source>
</evidence>
<keyword evidence="2" id="KW-1185">Reference proteome</keyword>
<dbReference type="EMBL" id="JAATEJ010000064">
    <property type="protein sequence ID" value="NJP48451.1"/>
    <property type="molecule type" value="Genomic_DNA"/>
</dbReference>
<sequence>QRTLEHISSLGAKDIRMVSFRQLVDWLDAQDPAVLERLRSLEVGQKPSQGWRALTAGS</sequence>